<dbReference type="GO" id="GO:0005524">
    <property type="term" value="F:ATP binding"/>
    <property type="evidence" value="ECO:0007669"/>
    <property type="project" value="UniProtKB-KW"/>
</dbReference>
<proteinExistence type="inferred from homology"/>
<evidence type="ECO:0000256" key="5">
    <source>
        <dbReference type="SAM" id="MobiDB-lite"/>
    </source>
</evidence>
<evidence type="ECO:0000313" key="6">
    <source>
        <dbReference type="EMBL" id="TDD55668.1"/>
    </source>
</evidence>
<dbReference type="CDD" id="cd00882">
    <property type="entry name" value="Ras_like_GTPase"/>
    <property type="match status" value="1"/>
</dbReference>
<feature type="region of interest" description="Disordered" evidence="5">
    <location>
        <begin position="28"/>
        <end position="52"/>
    </location>
</feature>
<accession>A0A4R4ZBC0</accession>
<dbReference type="Proteomes" id="UP000294947">
    <property type="component" value="Unassembled WGS sequence"/>
</dbReference>
<reference evidence="6 7" key="1">
    <citation type="submission" date="2019-03" db="EMBL/GenBank/DDBJ databases">
        <title>Draft genome sequences of novel Actinobacteria.</title>
        <authorList>
            <person name="Sahin N."/>
            <person name="Ay H."/>
            <person name="Saygin H."/>
        </authorList>
    </citation>
    <scope>NUCLEOTIDE SEQUENCE [LARGE SCALE GENOMIC DNA]</scope>
    <source>
        <strain evidence="6 7">7K502</strain>
    </source>
</reference>
<keyword evidence="2" id="KW-0547">Nucleotide-binding</keyword>
<organism evidence="6 7">
    <name type="scientific">Saccharopolyspora elongata</name>
    <dbReference type="NCBI Taxonomy" id="2530387"/>
    <lineage>
        <taxon>Bacteria</taxon>
        <taxon>Bacillati</taxon>
        <taxon>Actinomycetota</taxon>
        <taxon>Actinomycetes</taxon>
        <taxon>Pseudonocardiales</taxon>
        <taxon>Pseudonocardiaceae</taxon>
        <taxon>Saccharopolyspora</taxon>
    </lineage>
</organism>
<dbReference type="AlphaFoldDB" id="A0A4R4ZBC0"/>
<keyword evidence="3" id="KW-0378">Hydrolase</keyword>
<name>A0A4R4ZBC0_9PSEU</name>
<evidence type="ECO:0000256" key="2">
    <source>
        <dbReference type="ARBA" id="ARBA00022741"/>
    </source>
</evidence>
<keyword evidence="6" id="KW-0067">ATP-binding</keyword>
<dbReference type="Pfam" id="PF03029">
    <property type="entry name" value="ATP_bind_1"/>
    <property type="match status" value="1"/>
</dbReference>
<evidence type="ECO:0000313" key="7">
    <source>
        <dbReference type="Proteomes" id="UP000294947"/>
    </source>
</evidence>
<keyword evidence="7" id="KW-1185">Reference proteome</keyword>
<sequence>MAPSSCARLVQKSAETSWSRFTVGFADSRLAGGRSPQNRDGGSSSDRSGESNAAPIPVKLVVAGGFGVGKTTLVGAVSEIPPLTTEEEMTVASEGVDDLTGVERKETTTVALDFGRITISEEIVLYLFGAPGQNRFWPLWNDLALGAVGAVVLVDTRKLEEAFASVDFFERRGIPFVVAVNIFDDAYHYEPEEVREALVIPPEVPIVICDARDRELAKNSLITLVRHAIDRAPADVG</sequence>
<evidence type="ECO:0000256" key="3">
    <source>
        <dbReference type="ARBA" id="ARBA00022801"/>
    </source>
</evidence>
<dbReference type="InterPro" id="IPR004130">
    <property type="entry name" value="Gpn"/>
</dbReference>
<dbReference type="GO" id="GO:0016787">
    <property type="term" value="F:hydrolase activity"/>
    <property type="evidence" value="ECO:0007669"/>
    <property type="project" value="UniProtKB-KW"/>
</dbReference>
<dbReference type="InterPro" id="IPR027417">
    <property type="entry name" value="P-loop_NTPase"/>
</dbReference>
<comment type="similarity">
    <text evidence="1">Belongs to the GPN-loop GTPase family.</text>
</comment>
<dbReference type="InterPro" id="IPR052705">
    <property type="entry name" value="Gliding_Motility_GTPase"/>
</dbReference>
<dbReference type="SUPFAM" id="SSF52540">
    <property type="entry name" value="P-loop containing nucleoside triphosphate hydrolases"/>
    <property type="match status" value="1"/>
</dbReference>
<dbReference type="OrthoDB" id="3371691at2"/>
<dbReference type="Gene3D" id="3.40.50.300">
    <property type="entry name" value="P-loop containing nucleotide triphosphate hydrolases"/>
    <property type="match status" value="1"/>
</dbReference>
<dbReference type="PANTHER" id="PTHR42708">
    <property type="entry name" value="ATP/GTP-BINDING PROTEIN-RELATED"/>
    <property type="match status" value="1"/>
</dbReference>
<protein>
    <submittedName>
        <fullName evidence="6">ATP-binding protein</fullName>
    </submittedName>
</protein>
<comment type="caution">
    <text evidence="6">The sequence shown here is derived from an EMBL/GenBank/DDBJ whole genome shotgun (WGS) entry which is preliminary data.</text>
</comment>
<evidence type="ECO:0000256" key="1">
    <source>
        <dbReference type="ARBA" id="ARBA00005290"/>
    </source>
</evidence>
<dbReference type="PANTHER" id="PTHR42708:SF1">
    <property type="entry name" value="GLIDING MOTILITY PROTEIN MGLA"/>
    <property type="match status" value="1"/>
</dbReference>
<dbReference type="GO" id="GO:0005525">
    <property type="term" value="F:GTP binding"/>
    <property type="evidence" value="ECO:0007669"/>
    <property type="project" value="UniProtKB-KW"/>
</dbReference>
<evidence type="ECO:0000256" key="4">
    <source>
        <dbReference type="ARBA" id="ARBA00023134"/>
    </source>
</evidence>
<gene>
    <name evidence="6" type="ORF">E1288_04330</name>
</gene>
<dbReference type="EMBL" id="SMKW01000003">
    <property type="protein sequence ID" value="TDD55668.1"/>
    <property type="molecule type" value="Genomic_DNA"/>
</dbReference>
<keyword evidence="4" id="KW-0342">GTP-binding</keyword>